<evidence type="ECO:0000256" key="1">
    <source>
        <dbReference type="SAM" id="SignalP"/>
    </source>
</evidence>
<dbReference type="SUPFAM" id="SSF102588">
    <property type="entry name" value="LmbE-like"/>
    <property type="match status" value="1"/>
</dbReference>
<dbReference type="InterPro" id="IPR024078">
    <property type="entry name" value="LmbE-like_dom_sf"/>
</dbReference>
<evidence type="ECO:0000313" key="3">
    <source>
        <dbReference type="Proteomes" id="UP000642920"/>
    </source>
</evidence>
<proteinExistence type="predicted"/>
<dbReference type="Proteomes" id="UP000642920">
    <property type="component" value="Unassembled WGS sequence"/>
</dbReference>
<dbReference type="Gene3D" id="3.40.50.10320">
    <property type="entry name" value="LmbE-like"/>
    <property type="match status" value="1"/>
</dbReference>
<organism evidence="2 3">
    <name type="scientific">Marivirga atlantica</name>
    <dbReference type="NCBI Taxonomy" id="1548457"/>
    <lineage>
        <taxon>Bacteria</taxon>
        <taxon>Pseudomonadati</taxon>
        <taxon>Bacteroidota</taxon>
        <taxon>Cytophagia</taxon>
        <taxon>Cytophagales</taxon>
        <taxon>Marivirgaceae</taxon>
        <taxon>Marivirga</taxon>
    </lineage>
</organism>
<dbReference type="PANTHER" id="PTHR12993:SF30">
    <property type="entry name" value="N-ACETYL-ALPHA-D-GLUCOSAMINYL L-MALATE DEACETYLASE 1"/>
    <property type="match status" value="1"/>
</dbReference>
<accession>A0A937AI08</accession>
<feature type="signal peptide" evidence="1">
    <location>
        <begin position="1"/>
        <end position="24"/>
    </location>
</feature>
<dbReference type="GO" id="GO:0016811">
    <property type="term" value="F:hydrolase activity, acting on carbon-nitrogen (but not peptide) bonds, in linear amides"/>
    <property type="evidence" value="ECO:0007669"/>
    <property type="project" value="TreeGrafter"/>
</dbReference>
<dbReference type="InterPro" id="IPR003737">
    <property type="entry name" value="GlcNAc_PI_deacetylase-related"/>
</dbReference>
<dbReference type="Pfam" id="PF02585">
    <property type="entry name" value="PIG-L"/>
    <property type="match status" value="1"/>
</dbReference>
<keyword evidence="1" id="KW-0732">Signal</keyword>
<dbReference type="EMBL" id="JAERQG010000002">
    <property type="protein sequence ID" value="MBL0765909.1"/>
    <property type="molecule type" value="Genomic_DNA"/>
</dbReference>
<sequence>MQFSIKRILFPLVLFISFISTSRAQYNQSHSAADILHHMQKLQHTGRVLYVAAHPDDENTRFISYIENGRKFEAAYLALTRGDGGQNVIGAELREALGLIRTQELLAARRTDGGEQFFSRANDFGYSKTPNETFNIWDREAVLADVVWVIRNFQPDIIVTRFNETPGITHGHHTASAVLAHEAFKAAADKTQFPEQLEFVKPWQTKKLYWNTSSWFFRGNDDFDESKYIKVDVGGYDAVLGESYTEIAARSRSNHKSQAFGSTGTRGEEIELFEQWEGEKSNNGLFDGIKTDWSSVKAGKGIQEQVDKLISSFDALNPAKSVDQLISVKKALATLPESAVKSNKIQLVDQLIIDCLGFYHLVATDKRMASPGDSLNVYVEFVNRAGLDVQVKNFTVNGAQSAISFDDELTDNQKVSKTGAIMIDKGHSYSTPYWLENEGTVGMYQVSEQLQRGKPENEPAIFANFTLTVNGTEVDVQSPLVFRENDRIKGEVIEPFYVTPPVSIDFEKEVVIFTKPNQQRTIEVSVKALKDDISGELQIQLPAGWKLKNSGSLSFEDLNTNEKTTFSLDIMSGSNFGKFSLGATALLTDGQKISNKVSEITYDHIPNQVIISDAKAQLVFADVKINGNQIGYIPGAGDVIPEALEAMGFQVNEIDIASASINDLTKYDAIVAGIRAYNTNEALQNNYNKLFDYMNAGGNYVVQYNTTYSLPDKDFFPYQLSLSRDRITDETAALTFLDAESELLNYPNKITKDDFAGWVQERGLYFPNSWSKEYQPIFSGHDQGESSKEGSLLVAQYGKGRFVYTGLSFFRELPAGVPGAYRLFANLVSSN</sequence>
<dbReference type="RefSeq" id="WP_201921409.1">
    <property type="nucleotide sequence ID" value="NZ_JAERQG010000002.1"/>
</dbReference>
<feature type="chain" id="PRO_5037910569" evidence="1">
    <location>
        <begin position="25"/>
        <end position="831"/>
    </location>
</feature>
<reference evidence="2" key="1">
    <citation type="submission" date="2021-01" db="EMBL/GenBank/DDBJ databases">
        <title>Marivirga sp. nov., isolated from intertidal surface sediments.</title>
        <authorList>
            <person name="Zhang M."/>
        </authorList>
    </citation>
    <scope>NUCLEOTIDE SEQUENCE</scope>
    <source>
        <strain evidence="2">SM1354</strain>
    </source>
</reference>
<name>A0A937AI08_9BACT</name>
<dbReference type="SUPFAM" id="SSF52317">
    <property type="entry name" value="Class I glutamine amidotransferase-like"/>
    <property type="match status" value="1"/>
</dbReference>
<evidence type="ECO:0000313" key="2">
    <source>
        <dbReference type="EMBL" id="MBL0765909.1"/>
    </source>
</evidence>
<protein>
    <submittedName>
        <fullName evidence="2">PIG-L family deacetylase</fullName>
    </submittedName>
</protein>
<keyword evidence="3" id="KW-1185">Reference proteome</keyword>
<gene>
    <name evidence="2" type="ORF">JKP34_11645</name>
</gene>
<dbReference type="AlphaFoldDB" id="A0A937AI08"/>
<dbReference type="PANTHER" id="PTHR12993">
    <property type="entry name" value="N-ACETYLGLUCOSAMINYL-PHOSPHATIDYLINOSITOL DE-N-ACETYLASE-RELATED"/>
    <property type="match status" value="1"/>
</dbReference>
<comment type="caution">
    <text evidence="2">The sequence shown here is derived from an EMBL/GenBank/DDBJ whole genome shotgun (WGS) entry which is preliminary data.</text>
</comment>
<dbReference type="InterPro" id="IPR029062">
    <property type="entry name" value="Class_I_gatase-like"/>
</dbReference>